<organism evidence="2 3">
    <name type="scientific">Phytophthora infestans</name>
    <name type="common">Potato late blight agent</name>
    <name type="synonym">Botrytis infestans</name>
    <dbReference type="NCBI Taxonomy" id="4787"/>
    <lineage>
        <taxon>Eukaryota</taxon>
        <taxon>Sar</taxon>
        <taxon>Stramenopiles</taxon>
        <taxon>Oomycota</taxon>
        <taxon>Peronosporomycetes</taxon>
        <taxon>Peronosporales</taxon>
        <taxon>Peronosporaceae</taxon>
        <taxon>Phytophthora</taxon>
    </lineage>
</organism>
<evidence type="ECO:0008006" key="4">
    <source>
        <dbReference type="Google" id="ProtNLM"/>
    </source>
</evidence>
<proteinExistence type="predicted"/>
<feature type="region of interest" description="Disordered" evidence="1">
    <location>
        <begin position="214"/>
        <end position="241"/>
    </location>
</feature>
<evidence type="ECO:0000313" key="2">
    <source>
        <dbReference type="EMBL" id="KAF4028596.1"/>
    </source>
</evidence>
<dbReference type="AlphaFoldDB" id="A0A833WIM2"/>
<gene>
    <name evidence="2" type="ORF">GN244_ATG19717</name>
</gene>
<accession>A0A833WIM2</accession>
<sequence length="241" mass="27178">MAVTSTCSMPIINFSSYHRKRTSSIELPEATAWLENLQLTMQTVPNGRSVRYEVHATYTPPCCQDAEIEWTVSHPFDGYRRLRKQLMRRLRPNHVCPAECKWLHSVIKNHFPKPKFLAPNAARTAEARRESLIRILRTLQASLVNRGNQGCNVLVHDVCFDFASFILGNNSKLPEISMAMALSSRCSSDQSTRDSSASFMSGCSDYEQRGEDMSSFECSRGRASPNRVSERLSTPALLSNI</sequence>
<reference evidence="2" key="1">
    <citation type="submission" date="2020-04" db="EMBL/GenBank/DDBJ databases">
        <title>Hybrid Assembly of Korean Phytophthora infestans isolates.</title>
        <authorList>
            <person name="Prokchorchik M."/>
            <person name="Lee Y."/>
            <person name="Seo J."/>
            <person name="Cho J.-H."/>
            <person name="Park Y.-E."/>
            <person name="Jang D.-C."/>
            <person name="Im J.-S."/>
            <person name="Choi J.-G."/>
            <person name="Park H.-J."/>
            <person name="Lee G.-B."/>
            <person name="Lee Y.-G."/>
            <person name="Hong S.-Y."/>
            <person name="Cho K."/>
            <person name="Sohn K.H."/>
        </authorList>
    </citation>
    <scope>NUCLEOTIDE SEQUENCE</scope>
    <source>
        <strain evidence="2">KR_1_A1</strain>
    </source>
</reference>
<keyword evidence="3" id="KW-1185">Reference proteome</keyword>
<name>A0A833WIM2_PHYIN</name>
<protein>
    <recommendedName>
        <fullName evidence="4">PX domain-containing protein</fullName>
    </recommendedName>
</protein>
<dbReference type="Proteomes" id="UP000602510">
    <property type="component" value="Unassembled WGS sequence"/>
</dbReference>
<evidence type="ECO:0000256" key="1">
    <source>
        <dbReference type="SAM" id="MobiDB-lite"/>
    </source>
</evidence>
<evidence type="ECO:0000313" key="3">
    <source>
        <dbReference type="Proteomes" id="UP000602510"/>
    </source>
</evidence>
<dbReference type="EMBL" id="WSZM01001013">
    <property type="protein sequence ID" value="KAF4028596.1"/>
    <property type="molecule type" value="Genomic_DNA"/>
</dbReference>
<comment type="caution">
    <text evidence="2">The sequence shown here is derived from an EMBL/GenBank/DDBJ whole genome shotgun (WGS) entry which is preliminary data.</text>
</comment>